<proteinExistence type="predicted"/>
<evidence type="ECO:0008006" key="3">
    <source>
        <dbReference type="Google" id="ProtNLM"/>
    </source>
</evidence>
<reference evidence="1 2" key="1">
    <citation type="submission" date="2016-11" db="EMBL/GenBank/DDBJ databases">
        <authorList>
            <person name="Jaros S."/>
            <person name="Januszkiewicz K."/>
            <person name="Wedrychowicz H."/>
        </authorList>
    </citation>
    <scope>NUCLEOTIDE SEQUENCE [LARGE SCALE GENOMIC DNA]</scope>
    <source>
        <strain evidence="1 2">DSM 26897</strain>
    </source>
</reference>
<gene>
    <name evidence="1" type="ORF">SAMN05444008_102343</name>
</gene>
<dbReference type="Proteomes" id="UP000184368">
    <property type="component" value="Unassembled WGS sequence"/>
</dbReference>
<evidence type="ECO:0000313" key="2">
    <source>
        <dbReference type="Proteomes" id="UP000184368"/>
    </source>
</evidence>
<dbReference type="AlphaFoldDB" id="A0A1M4VQ40"/>
<dbReference type="EMBL" id="FQUO01000002">
    <property type="protein sequence ID" value="SHE71156.1"/>
    <property type="molecule type" value="Genomic_DNA"/>
</dbReference>
<protein>
    <recommendedName>
        <fullName evidence="3">Response regulatory domain-containing protein</fullName>
    </recommendedName>
</protein>
<organism evidence="1 2">
    <name type="scientific">Cnuella takakiae</name>
    <dbReference type="NCBI Taxonomy" id="1302690"/>
    <lineage>
        <taxon>Bacteria</taxon>
        <taxon>Pseudomonadati</taxon>
        <taxon>Bacteroidota</taxon>
        <taxon>Chitinophagia</taxon>
        <taxon>Chitinophagales</taxon>
        <taxon>Chitinophagaceae</taxon>
        <taxon>Cnuella</taxon>
    </lineage>
</organism>
<sequence length="42" mass="4871">MNKTGPIVIIEDDLDDQDVLTEIFNELNYSNKIIFLVTVCKR</sequence>
<keyword evidence="2" id="KW-1185">Reference proteome</keyword>
<accession>A0A1M4VQ40</accession>
<evidence type="ECO:0000313" key="1">
    <source>
        <dbReference type="EMBL" id="SHE71156.1"/>
    </source>
</evidence>
<name>A0A1M4VQ40_9BACT</name>